<dbReference type="PROSITE" id="PS50211">
    <property type="entry name" value="DENN"/>
    <property type="match status" value="1"/>
</dbReference>
<reference evidence="3 4" key="1">
    <citation type="submission" date="2016-02" db="EMBL/GenBank/DDBJ databases">
        <title>Genome analysis of coral dinoflagellate symbionts highlights evolutionary adaptations to a symbiotic lifestyle.</title>
        <authorList>
            <person name="Aranda M."/>
            <person name="Li Y."/>
            <person name="Liew Y.J."/>
            <person name="Baumgarten S."/>
            <person name="Simakov O."/>
            <person name="Wilson M."/>
            <person name="Piel J."/>
            <person name="Ashoor H."/>
            <person name="Bougouffa S."/>
            <person name="Bajic V.B."/>
            <person name="Ryu T."/>
            <person name="Ravasi T."/>
            <person name="Bayer T."/>
            <person name="Micklem G."/>
            <person name="Kim H."/>
            <person name="Bhak J."/>
            <person name="Lajeunesse T.C."/>
            <person name="Voolstra C.R."/>
        </authorList>
    </citation>
    <scope>NUCLEOTIDE SEQUENCE [LARGE SCALE GENOMIC DNA]</scope>
    <source>
        <strain evidence="3 4">CCMP2467</strain>
    </source>
</reference>
<evidence type="ECO:0000259" key="2">
    <source>
        <dbReference type="PROSITE" id="PS50211"/>
    </source>
</evidence>
<dbReference type="InterPro" id="IPR043153">
    <property type="entry name" value="DENN_C"/>
</dbReference>
<dbReference type="SMART" id="SM00799">
    <property type="entry name" value="DENN"/>
    <property type="match status" value="1"/>
</dbReference>
<dbReference type="Pfam" id="PF02141">
    <property type="entry name" value="DENN"/>
    <property type="match status" value="1"/>
</dbReference>
<dbReference type="InterPro" id="IPR005113">
    <property type="entry name" value="uDENN_dom"/>
</dbReference>
<dbReference type="Pfam" id="PF03456">
    <property type="entry name" value="uDENN"/>
    <property type="match status" value="1"/>
</dbReference>
<proteinExistence type="predicted"/>
<dbReference type="InterPro" id="IPR037516">
    <property type="entry name" value="Tripartite_DENN"/>
</dbReference>
<dbReference type="Gene3D" id="3.40.50.11500">
    <property type="match status" value="1"/>
</dbReference>
<dbReference type="GO" id="GO:0031410">
    <property type="term" value="C:cytoplasmic vesicle"/>
    <property type="evidence" value="ECO:0007669"/>
    <property type="project" value="TreeGrafter"/>
</dbReference>
<feature type="domain" description="UDENN" evidence="2">
    <location>
        <begin position="50"/>
        <end position="467"/>
    </location>
</feature>
<dbReference type="EMBL" id="LSRX01000329">
    <property type="protein sequence ID" value="OLQ00388.1"/>
    <property type="molecule type" value="Genomic_DNA"/>
</dbReference>
<feature type="region of interest" description="Disordered" evidence="1">
    <location>
        <begin position="399"/>
        <end position="440"/>
    </location>
</feature>
<keyword evidence="4" id="KW-1185">Reference proteome</keyword>
<dbReference type="PANTHER" id="PTHR12296:SF21">
    <property type="entry name" value="DENN DOMAIN-CONTAINING PROTEIN 3"/>
    <property type="match status" value="1"/>
</dbReference>
<accession>A0A1Q9DYY9</accession>
<dbReference type="PANTHER" id="PTHR12296">
    <property type="entry name" value="DENN DOMAIN-CONTAINING PROTEIN 4"/>
    <property type="match status" value="1"/>
</dbReference>
<dbReference type="OrthoDB" id="443355at2759"/>
<gene>
    <name evidence="3" type="primary">Dennd4c</name>
    <name evidence="3" type="ORF">AK812_SmicGene16943</name>
</gene>
<evidence type="ECO:0000256" key="1">
    <source>
        <dbReference type="SAM" id="MobiDB-lite"/>
    </source>
</evidence>
<feature type="compositionally biased region" description="Low complexity" evidence="1">
    <location>
        <begin position="405"/>
        <end position="415"/>
    </location>
</feature>
<evidence type="ECO:0000313" key="4">
    <source>
        <dbReference type="Proteomes" id="UP000186817"/>
    </source>
</evidence>
<dbReference type="Proteomes" id="UP000186817">
    <property type="component" value="Unassembled WGS sequence"/>
</dbReference>
<feature type="region of interest" description="Disordered" evidence="1">
    <location>
        <begin position="607"/>
        <end position="629"/>
    </location>
</feature>
<dbReference type="InterPro" id="IPR001194">
    <property type="entry name" value="cDENN_dom"/>
</dbReference>
<dbReference type="Gene3D" id="3.30.450.200">
    <property type="match status" value="1"/>
</dbReference>
<dbReference type="InterPro" id="IPR051696">
    <property type="entry name" value="DENN_Domain_GEFs"/>
</dbReference>
<name>A0A1Q9DYY9_SYMMI</name>
<sequence length="980" mass="108723">MRWALASVMLAGEALPKAQTSQRMAPFDSRLIRYLAVLGPEAASLEEELERLESSDDLPDQGGGPAAPVLRPITLERFPEEDDSEVPLSPLLATLPDFCFKEGLRLETAKPRGWSPAFASFAFTTGKGGRLFVACLIVHERVQSKSCLCYTPKAFCLVSLFPCLELFRNLLADLVLAARSDDHPRGASPLLSPGKGGSQTRLSKRLVAQIFFDLPVPANHSTMVSLTAGLREVTLLDPSGATRDFSFRPLVACLSEKRLAQLFVLVLLERKVVLTSKELSHALLAAVLEVLRALIFPFEWEHTYIPILPASLRWTLESPAPFLMGVPGGLSAMEIPEDVVLFDLDTGRTVPEKPQMPPIPKSVEHCMTRLRTAHQWEQRDPNKDYWKKFHTVRFANAKSWRPGSDSKAPDSPSSSRGRHRRSLSSTSCESGEESDGALSLHSSGLLSGSLGPVWNEDQERSFRQKVSSLFLEAMILLLHRSEAVSERLSPSQAPEDKATRVLLEELALAPAPAVAAVRQLFDQAVGLYRFWSQEPPDSGKPFVETLRDWITRLYEPPRLVCMNEAAPLASCDVQPQLPVRKQLQQLLSTRPRRSRFEPVGSLRLGELAEEVKAQSDPNSPEDSEEEGCVGLPRSLRLRIPESIGVRSMPDEKEQSSRHLPESAARLFSLAMPLALRELQELREFAEEGDLPKDFSWIDGTALSQKAKQENLRPRLPHFLAHLVMGELPATGGEVPKAPHAQLAATCSVHGLREVRSRCSSCGWLASFWDTLAAMILSKKRREGLAYCCVSCNHCGAEQEPVFTLRKRLPRAVIDKSSSELSLALQGDVAGQIHLLTLEECLRRIHERHLADLATEEELLDEDPEVYWCLQVFFGLRSEVVWRRGRCSTVRLSSWSFQTLCRSYISPEQRSKGIEEHRKLSESFSGSILSDAPGGTTSISGKASVMLPSGFDRQVSEELGLGDLCHKVSSRRHAGHSVSLR</sequence>
<protein>
    <submittedName>
        <fullName evidence="3">DENN domain-containing protein 4C</fullName>
    </submittedName>
</protein>
<comment type="caution">
    <text evidence="3">The sequence shown here is derived from an EMBL/GenBank/DDBJ whole genome shotgun (WGS) entry which is preliminary data.</text>
</comment>
<organism evidence="3 4">
    <name type="scientific">Symbiodinium microadriaticum</name>
    <name type="common">Dinoflagellate</name>
    <name type="synonym">Zooxanthella microadriatica</name>
    <dbReference type="NCBI Taxonomy" id="2951"/>
    <lineage>
        <taxon>Eukaryota</taxon>
        <taxon>Sar</taxon>
        <taxon>Alveolata</taxon>
        <taxon>Dinophyceae</taxon>
        <taxon>Suessiales</taxon>
        <taxon>Symbiodiniaceae</taxon>
        <taxon>Symbiodinium</taxon>
    </lineage>
</organism>
<dbReference type="GO" id="GO:0032483">
    <property type="term" value="P:regulation of Rab protein signal transduction"/>
    <property type="evidence" value="ECO:0007669"/>
    <property type="project" value="TreeGrafter"/>
</dbReference>
<evidence type="ECO:0000313" key="3">
    <source>
        <dbReference type="EMBL" id="OLQ00388.1"/>
    </source>
</evidence>
<dbReference type="AlphaFoldDB" id="A0A1Q9DYY9"/>